<evidence type="ECO:0000313" key="2">
    <source>
        <dbReference type="Proteomes" id="UP000572863"/>
    </source>
</evidence>
<reference evidence="1 2" key="1">
    <citation type="submission" date="2020-04" db="EMBL/GenBank/DDBJ databases">
        <title>Molecular characterization of pseudomonads from Agaricus bisporus reveal novel blotch 2 pathogens in Western Europe.</title>
        <authorList>
            <person name="Taparia T."/>
            <person name="Krijger M."/>
            <person name="Haynes E."/>
            <person name="Elpinstone J.G."/>
            <person name="Noble R."/>
            <person name="Van Der Wolf J."/>
        </authorList>
    </citation>
    <scope>NUCLEOTIDE SEQUENCE [LARGE SCALE GENOMIC DNA]</scope>
    <source>
        <strain evidence="1 2">P7774</strain>
    </source>
</reference>
<sequence length="211" mass="22928">MSYGLTFTNNSDVVTLDSEFARLVVVYKGAYGPAGADFPWVITSQEPPLVFVRPSTGGFQWISLKGSPGNWTGFINGAAGGSGSFFIAAYESTPTATYGMRIWDENSKLLFDSGTPCAQFTDVIAGWAYGGASNPSVGRWIFTFYASVPLNTGNYMLINNIAMNIPGRDTFSLLSCYWDYANNRIVAQLQNIGDFNGSSFFLPLMFAKPIS</sequence>
<dbReference type="RefSeq" id="WP_177049348.1">
    <property type="nucleotide sequence ID" value="NZ_JACAQM010000001.1"/>
</dbReference>
<evidence type="ECO:0000313" key="1">
    <source>
        <dbReference type="EMBL" id="NWD94121.1"/>
    </source>
</evidence>
<name>A0ABX2QQM7_9PSED</name>
<keyword evidence="2" id="KW-1185">Reference proteome</keyword>
<gene>
    <name evidence="1" type="ORF">HX871_06820</name>
</gene>
<accession>A0ABX2QQM7</accession>
<comment type="caution">
    <text evidence="1">The sequence shown here is derived from an EMBL/GenBank/DDBJ whole genome shotgun (WGS) entry which is preliminary data.</text>
</comment>
<dbReference type="EMBL" id="JACARY010000009">
    <property type="protein sequence ID" value="NWD94121.1"/>
    <property type="molecule type" value="Genomic_DNA"/>
</dbReference>
<organism evidence="1 2">
    <name type="scientific">Pseudomonas reactans</name>
    <dbReference type="NCBI Taxonomy" id="117680"/>
    <lineage>
        <taxon>Bacteria</taxon>
        <taxon>Pseudomonadati</taxon>
        <taxon>Pseudomonadota</taxon>
        <taxon>Gammaproteobacteria</taxon>
        <taxon>Pseudomonadales</taxon>
        <taxon>Pseudomonadaceae</taxon>
        <taxon>Pseudomonas</taxon>
    </lineage>
</organism>
<protein>
    <submittedName>
        <fullName evidence="1">Uncharacterized protein</fullName>
    </submittedName>
</protein>
<proteinExistence type="predicted"/>
<dbReference type="Proteomes" id="UP000572863">
    <property type="component" value="Unassembled WGS sequence"/>
</dbReference>